<evidence type="ECO:0000313" key="2">
    <source>
        <dbReference type="EMBL" id="MBX69736.1"/>
    </source>
</evidence>
<reference evidence="2" key="1">
    <citation type="submission" date="2018-02" db="EMBL/GenBank/DDBJ databases">
        <title>Rhizophora mucronata_Transcriptome.</title>
        <authorList>
            <person name="Meera S.P."/>
            <person name="Sreeshan A."/>
            <person name="Augustine A."/>
        </authorList>
    </citation>
    <scope>NUCLEOTIDE SEQUENCE</scope>
    <source>
        <tissue evidence="2">Leaf</tissue>
    </source>
</reference>
<proteinExistence type="predicted"/>
<sequence length="54" mass="6218">MKQVGIIYLFLFLSSSFYSCSQLVIFVVHKSFELVSLLLSLCDNQLLKTTRMIV</sequence>
<accession>A0A2P2QRT8</accession>
<feature type="transmembrane region" description="Helical" evidence="1">
    <location>
        <begin position="6"/>
        <end position="28"/>
    </location>
</feature>
<evidence type="ECO:0000256" key="1">
    <source>
        <dbReference type="SAM" id="Phobius"/>
    </source>
</evidence>
<dbReference type="AlphaFoldDB" id="A0A2P2QRT8"/>
<keyword evidence="1" id="KW-1133">Transmembrane helix</keyword>
<organism evidence="2">
    <name type="scientific">Rhizophora mucronata</name>
    <name type="common">Asiatic mangrove</name>
    <dbReference type="NCBI Taxonomy" id="61149"/>
    <lineage>
        <taxon>Eukaryota</taxon>
        <taxon>Viridiplantae</taxon>
        <taxon>Streptophyta</taxon>
        <taxon>Embryophyta</taxon>
        <taxon>Tracheophyta</taxon>
        <taxon>Spermatophyta</taxon>
        <taxon>Magnoliopsida</taxon>
        <taxon>eudicotyledons</taxon>
        <taxon>Gunneridae</taxon>
        <taxon>Pentapetalae</taxon>
        <taxon>rosids</taxon>
        <taxon>fabids</taxon>
        <taxon>Malpighiales</taxon>
        <taxon>Rhizophoraceae</taxon>
        <taxon>Rhizophora</taxon>
    </lineage>
</organism>
<dbReference type="EMBL" id="GGEC01089252">
    <property type="protein sequence ID" value="MBX69736.1"/>
    <property type="molecule type" value="Transcribed_RNA"/>
</dbReference>
<keyword evidence="1" id="KW-0812">Transmembrane</keyword>
<evidence type="ECO:0008006" key="3">
    <source>
        <dbReference type="Google" id="ProtNLM"/>
    </source>
</evidence>
<protein>
    <recommendedName>
        <fullName evidence="3">Lipoprotein</fullName>
    </recommendedName>
</protein>
<name>A0A2P2QRT8_RHIMU</name>
<dbReference type="PROSITE" id="PS51257">
    <property type="entry name" value="PROKAR_LIPOPROTEIN"/>
    <property type="match status" value="1"/>
</dbReference>
<keyword evidence="1" id="KW-0472">Membrane</keyword>